<dbReference type="InterPro" id="IPR051066">
    <property type="entry name" value="Trans_reg/Corepressor"/>
</dbReference>
<feature type="domain" description="ELM2" evidence="9">
    <location>
        <begin position="42"/>
        <end position="127"/>
    </location>
</feature>
<dbReference type="InterPro" id="IPR017884">
    <property type="entry name" value="SANT_dom"/>
</dbReference>
<dbReference type="GO" id="GO:0006357">
    <property type="term" value="P:regulation of transcription by RNA polymerase II"/>
    <property type="evidence" value="ECO:0007669"/>
    <property type="project" value="TreeGrafter"/>
</dbReference>
<dbReference type="CDD" id="cd00167">
    <property type="entry name" value="SANT"/>
    <property type="match status" value="1"/>
</dbReference>
<keyword evidence="12" id="KW-1185">Reference proteome</keyword>
<feature type="compositionally biased region" description="Low complexity" evidence="8">
    <location>
        <begin position="429"/>
        <end position="450"/>
    </location>
</feature>
<dbReference type="PROSITE" id="PS51156">
    <property type="entry name" value="ELM2"/>
    <property type="match status" value="1"/>
</dbReference>
<dbReference type="FunFam" id="1.10.10.60:FF:000033">
    <property type="entry name" value="REST corepressor 3"/>
    <property type="match status" value="1"/>
</dbReference>
<dbReference type="Gene3D" id="4.10.1240.50">
    <property type="match status" value="1"/>
</dbReference>
<dbReference type="PANTHER" id="PTHR16089:SF28">
    <property type="entry name" value="REST COREPRESSOR"/>
    <property type="match status" value="1"/>
</dbReference>
<reference evidence="11 12" key="1">
    <citation type="submission" date="2019-07" db="EMBL/GenBank/DDBJ databases">
        <title>Draft genome assembly of a fouling barnacle, Amphibalanus amphitrite (Darwin, 1854): The first reference genome for Thecostraca.</title>
        <authorList>
            <person name="Kim W."/>
        </authorList>
    </citation>
    <scope>NUCLEOTIDE SEQUENCE [LARGE SCALE GENOMIC DNA]</scope>
    <source>
        <strain evidence="11">SNU_AA5</strain>
        <tissue evidence="11">Soma without cirri and trophi</tissue>
    </source>
</reference>
<dbReference type="GO" id="GO:0000118">
    <property type="term" value="C:histone deacetylase complex"/>
    <property type="evidence" value="ECO:0007669"/>
    <property type="project" value="TreeGrafter"/>
</dbReference>
<organism evidence="11 12">
    <name type="scientific">Amphibalanus amphitrite</name>
    <name type="common">Striped barnacle</name>
    <name type="synonym">Balanus amphitrite</name>
    <dbReference type="NCBI Taxonomy" id="1232801"/>
    <lineage>
        <taxon>Eukaryota</taxon>
        <taxon>Metazoa</taxon>
        <taxon>Ecdysozoa</taxon>
        <taxon>Arthropoda</taxon>
        <taxon>Crustacea</taxon>
        <taxon>Multicrustacea</taxon>
        <taxon>Cirripedia</taxon>
        <taxon>Thoracica</taxon>
        <taxon>Thoracicalcarea</taxon>
        <taxon>Balanomorpha</taxon>
        <taxon>Balanoidea</taxon>
        <taxon>Balanidae</taxon>
        <taxon>Amphibalaninae</taxon>
        <taxon>Amphibalanus</taxon>
    </lineage>
</organism>
<comment type="similarity">
    <text evidence="7">Belongs to the CoREST family.</text>
</comment>
<feature type="region of interest" description="Disordered" evidence="8">
    <location>
        <begin position="415"/>
        <end position="463"/>
    </location>
</feature>
<evidence type="ECO:0000256" key="4">
    <source>
        <dbReference type="ARBA" id="ARBA00023054"/>
    </source>
</evidence>
<evidence type="ECO:0000259" key="9">
    <source>
        <dbReference type="PROSITE" id="PS51156"/>
    </source>
</evidence>
<dbReference type="EMBL" id="VIIS01001648">
    <property type="protein sequence ID" value="KAF0294936.1"/>
    <property type="molecule type" value="Genomic_DNA"/>
</dbReference>
<feature type="region of interest" description="Disordered" evidence="8">
    <location>
        <begin position="185"/>
        <end position="225"/>
    </location>
</feature>
<feature type="region of interest" description="Disordered" evidence="8">
    <location>
        <begin position="1"/>
        <end position="52"/>
    </location>
</feature>
<dbReference type="PANTHER" id="PTHR16089">
    <property type="entry name" value="REST COREPRESSOR COREST PROTEIN-RELATED"/>
    <property type="match status" value="1"/>
</dbReference>
<keyword evidence="3" id="KW-0805">Transcription regulation</keyword>
<feature type="compositionally biased region" description="Basic and acidic residues" evidence="8">
    <location>
        <begin position="33"/>
        <end position="46"/>
    </location>
</feature>
<dbReference type="Gene3D" id="1.20.58.1880">
    <property type="match status" value="1"/>
</dbReference>
<dbReference type="GO" id="GO:0005667">
    <property type="term" value="C:transcription regulator complex"/>
    <property type="evidence" value="ECO:0007669"/>
    <property type="project" value="TreeGrafter"/>
</dbReference>
<evidence type="ECO:0000256" key="2">
    <source>
        <dbReference type="ARBA" id="ARBA00022491"/>
    </source>
</evidence>
<dbReference type="SMART" id="SM00717">
    <property type="entry name" value="SANT"/>
    <property type="match status" value="2"/>
</dbReference>
<keyword evidence="5" id="KW-0804">Transcription</keyword>
<dbReference type="SUPFAM" id="SSF46689">
    <property type="entry name" value="Homeodomain-like"/>
    <property type="match status" value="2"/>
</dbReference>
<feature type="region of interest" description="Disordered" evidence="8">
    <location>
        <begin position="263"/>
        <end position="286"/>
    </location>
</feature>
<keyword evidence="6" id="KW-0539">Nucleus</keyword>
<dbReference type="Gene3D" id="1.10.10.60">
    <property type="entry name" value="Homeodomain-like"/>
    <property type="match status" value="1"/>
</dbReference>
<keyword evidence="4" id="KW-0175">Coiled coil</keyword>
<dbReference type="OrthoDB" id="10064338at2759"/>
<dbReference type="Pfam" id="PF01448">
    <property type="entry name" value="ELM2"/>
    <property type="match status" value="1"/>
</dbReference>
<evidence type="ECO:0000256" key="7">
    <source>
        <dbReference type="ARBA" id="ARBA00038011"/>
    </source>
</evidence>
<protein>
    <submittedName>
        <fullName evidence="11">REST corepressor 3</fullName>
    </submittedName>
</protein>
<accession>A0A6A4VKC0</accession>
<dbReference type="Pfam" id="PF00249">
    <property type="entry name" value="Myb_DNA-binding"/>
    <property type="match status" value="2"/>
</dbReference>
<feature type="domain" description="SANT" evidence="10">
    <location>
        <begin position="128"/>
        <end position="179"/>
    </location>
</feature>
<evidence type="ECO:0000313" key="11">
    <source>
        <dbReference type="EMBL" id="KAF0294936.1"/>
    </source>
</evidence>
<dbReference type="InterPro" id="IPR009057">
    <property type="entry name" value="Homeodomain-like_sf"/>
</dbReference>
<proteinExistence type="inferred from homology"/>
<feature type="compositionally biased region" description="Polar residues" evidence="8">
    <location>
        <begin position="451"/>
        <end position="463"/>
    </location>
</feature>
<comment type="subcellular location">
    <subcellularLocation>
        <location evidence="1">Nucleus</location>
    </subcellularLocation>
</comment>
<gene>
    <name evidence="11" type="primary">RCOR3</name>
    <name evidence="11" type="ORF">FJT64_007463</name>
</gene>
<evidence type="ECO:0000256" key="8">
    <source>
        <dbReference type="SAM" id="MobiDB-lite"/>
    </source>
</evidence>
<dbReference type="Pfam" id="PF20878">
    <property type="entry name" value="REST_helical"/>
    <property type="match status" value="1"/>
</dbReference>
<dbReference type="PROSITE" id="PS51293">
    <property type="entry name" value="SANT"/>
    <property type="match status" value="2"/>
</dbReference>
<dbReference type="FunFam" id="4.10.1240.50:FF:000002">
    <property type="entry name" value="REST corepressor isoform X1"/>
    <property type="match status" value="1"/>
</dbReference>
<evidence type="ECO:0000259" key="10">
    <source>
        <dbReference type="PROSITE" id="PS51293"/>
    </source>
</evidence>
<dbReference type="SMART" id="SM01189">
    <property type="entry name" value="ELM2"/>
    <property type="match status" value="1"/>
</dbReference>
<feature type="domain" description="SANT" evidence="10">
    <location>
        <begin position="352"/>
        <end position="403"/>
    </location>
</feature>
<evidence type="ECO:0000256" key="6">
    <source>
        <dbReference type="ARBA" id="ARBA00023242"/>
    </source>
</evidence>
<dbReference type="InterPro" id="IPR001005">
    <property type="entry name" value="SANT/Myb"/>
</dbReference>
<dbReference type="InterPro" id="IPR049048">
    <property type="entry name" value="REST_helical"/>
</dbReference>
<evidence type="ECO:0000256" key="3">
    <source>
        <dbReference type="ARBA" id="ARBA00023015"/>
    </source>
</evidence>
<dbReference type="InterPro" id="IPR000949">
    <property type="entry name" value="ELM2_dom"/>
</dbReference>
<dbReference type="Proteomes" id="UP000440578">
    <property type="component" value="Unassembled WGS sequence"/>
</dbReference>
<comment type="caution">
    <text evidence="11">The sequence shown here is derived from an EMBL/GenBank/DDBJ whole genome shotgun (WGS) entry which is preliminary data.</text>
</comment>
<evidence type="ECO:0000313" key="12">
    <source>
        <dbReference type="Proteomes" id="UP000440578"/>
    </source>
</evidence>
<evidence type="ECO:0000256" key="5">
    <source>
        <dbReference type="ARBA" id="ARBA00023163"/>
    </source>
</evidence>
<dbReference type="GO" id="GO:0003714">
    <property type="term" value="F:transcription corepressor activity"/>
    <property type="evidence" value="ECO:0007669"/>
    <property type="project" value="TreeGrafter"/>
</dbReference>
<dbReference type="AlphaFoldDB" id="A0A6A4VKC0"/>
<sequence>MVMADKPTENGVRSRVSTPIDYESPDSISGASDIEKESESEGKIKVGQDYQARVPDLLPSNQRKPEKCTERGLLMWAPSSKASDEMLERYLKKSKEKYNYTCEQALGMLFWHNYNFEKAMADLPNYTPHPEEWTVEDKVLFEQAFSFHGKNFHKIHQMLPDKSIHSLVTYYYSWKKSRSRASLMDKQARKLAAQREDGNYQISDQSSDSDDENKDSSETDNGGKSQCSNCGIACLITNNTQKGLMCNTCYNYFKKNGALRPTIGPIKGEKRDRPHSMTRKKSQLPKGMHVNHEDLMQCAKPDGGDTIIQTMEQEITGLKRHIQNNKQTISMLKRKSWLNVAPYRTSVEASVKINARWTNDELLLAVQGVRKYGKNFKSIAEVIGTKTEQHIRLFFTNYKRKYNLDSLIKEFEEENGPIQDADTKMEVDAPASTGSSVNSSGGNSSPVTTTAGSKQSSPAVSRH</sequence>
<evidence type="ECO:0000256" key="1">
    <source>
        <dbReference type="ARBA" id="ARBA00004123"/>
    </source>
</evidence>
<keyword evidence="2" id="KW-0678">Repressor</keyword>
<name>A0A6A4VKC0_AMPAM</name>